<dbReference type="SUPFAM" id="SSF57756">
    <property type="entry name" value="Retrovirus zinc finger-like domains"/>
    <property type="match status" value="1"/>
</dbReference>
<dbReference type="AlphaFoldDB" id="A0A9Q0NCZ9"/>
<dbReference type="PROSITE" id="PS50158">
    <property type="entry name" value="ZF_CCHC"/>
    <property type="match status" value="1"/>
</dbReference>
<dbReference type="GO" id="GO:0003676">
    <property type="term" value="F:nucleic acid binding"/>
    <property type="evidence" value="ECO:0007669"/>
    <property type="project" value="InterPro"/>
</dbReference>
<dbReference type="SMART" id="SM00343">
    <property type="entry name" value="ZnF_C2HC"/>
    <property type="match status" value="2"/>
</dbReference>
<sequence length="242" mass="27201">AKCSSEFVEITSNKRETCCPSGQNIVKVKWLQNTNWLIGKCSGDQDDDYQRSIATTKETFRIIQKHALMKRKSEPLLINWWKLMETGGAMERLGDEKAEGQSVEKRCVNCGGKNHKTESCPHKDKGKRCFNCNVFGHTAKQCTTNSRTASGDGADTEKDDNESKKIVNTNYDTGIHMSSWKVEVIHGNFKMTGIICTSLKDSFIKRSTLEKFEYRPSMLELSSSTAQLWGNSIIPLANESLS</sequence>
<keyword evidence="4" id="KW-1185">Reference proteome</keyword>
<evidence type="ECO:0000256" key="1">
    <source>
        <dbReference type="PROSITE-ProRule" id="PRU00047"/>
    </source>
</evidence>
<dbReference type="InterPro" id="IPR036875">
    <property type="entry name" value="Znf_CCHC_sf"/>
</dbReference>
<keyword evidence="1" id="KW-0479">Metal-binding</keyword>
<keyword evidence="1" id="KW-0863">Zinc-finger</keyword>
<dbReference type="OrthoDB" id="7733309at2759"/>
<dbReference type="Proteomes" id="UP001151699">
    <property type="component" value="Chromosome A"/>
</dbReference>
<feature type="domain" description="CCHC-type" evidence="2">
    <location>
        <begin position="128"/>
        <end position="142"/>
    </location>
</feature>
<name>A0A9Q0NCZ9_9DIPT</name>
<dbReference type="Gene3D" id="4.10.60.10">
    <property type="entry name" value="Zinc finger, CCHC-type"/>
    <property type="match status" value="1"/>
</dbReference>
<comment type="caution">
    <text evidence="3">The sequence shown here is derived from an EMBL/GenBank/DDBJ whole genome shotgun (WGS) entry which is preliminary data.</text>
</comment>
<dbReference type="GO" id="GO:0008270">
    <property type="term" value="F:zinc ion binding"/>
    <property type="evidence" value="ECO:0007669"/>
    <property type="project" value="UniProtKB-KW"/>
</dbReference>
<gene>
    <name evidence="3" type="ORF">Bhyg_03224</name>
</gene>
<feature type="non-terminal residue" evidence="3">
    <location>
        <position position="242"/>
    </location>
</feature>
<reference evidence="3" key="1">
    <citation type="submission" date="2022-07" db="EMBL/GenBank/DDBJ databases">
        <authorList>
            <person name="Trinca V."/>
            <person name="Uliana J.V.C."/>
            <person name="Torres T.T."/>
            <person name="Ward R.J."/>
            <person name="Monesi N."/>
        </authorList>
    </citation>
    <scope>NUCLEOTIDE SEQUENCE</scope>
    <source>
        <strain evidence="3">HSMRA1968</strain>
        <tissue evidence="3">Whole embryos</tissue>
    </source>
</reference>
<keyword evidence="1" id="KW-0862">Zinc</keyword>
<proteinExistence type="predicted"/>
<evidence type="ECO:0000313" key="3">
    <source>
        <dbReference type="EMBL" id="KAJ6647999.1"/>
    </source>
</evidence>
<evidence type="ECO:0000259" key="2">
    <source>
        <dbReference type="PROSITE" id="PS50158"/>
    </source>
</evidence>
<dbReference type="InterPro" id="IPR001878">
    <property type="entry name" value="Znf_CCHC"/>
</dbReference>
<dbReference type="Pfam" id="PF00098">
    <property type="entry name" value="zf-CCHC"/>
    <property type="match status" value="1"/>
</dbReference>
<organism evidence="3 4">
    <name type="scientific">Pseudolycoriella hygida</name>
    <dbReference type="NCBI Taxonomy" id="35572"/>
    <lineage>
        <taxon>Eukaryota</taxon>
        <taxon>Metazoa</taxon>
        <taxon>Ecdysozoa</taxon>
        <taxon>Arthropoda</taxon>
        <taxon>Hexapoda</taxon>
        <taxon>Insecta</taxon>
        <taxon>Pterygota</taxon>
        <taxon>Neoptera</taxon>
        <taxon>Endopterygota</taxon>
        <taxon>Diptera</taxon>
        <taxon>Nematocera</taxon>
        <taxon>Sciaroidea</taxon>
        <taxon>Sciaridae</taxon>
        <taxon>Pseudolycoriella</taxon>
    </lineage>
</organism>
<accession>A0A9Q0NCZ9</accession>
<dbReference type="EMBL" id="WJQU01000001">
    <property type="protein sequence ID" value="KAJ6647999.1"/>
    <property type="molecule type" value="Genomic_DNA"/>
</dbReference>
<protein>
    <recommendedName>
        <fullName evidence="2">CCHC-type domain-containing protein</fullName>
    </recommendedName>
</protein>
<evidence type="ECO:0000313" key="4">
    <source>
        <dbReference type="Proteomes" id="UP001151699"/>
    </source>
</evidence>